<feature type="domain" description="Serine aminopeptidase S33" evidence="2">
    <location>
        <begin position="24"/>
        <end position="134"/>
    </location>
</feature>
<dbReference type="Gene3D" id="3.40.50.1820">
    <property type="entry name" value="alpha/beta hydrolase"/>
    <property type="match status" value="1"/>
</dbReference>
<protein>
    <recommendedName>
        <fullName evidence="5">Feruloyl esterase</fullName>
    </recommendedName>
</protein>
<dbReference type="PANTHER" id="PTHR22946">
    <property type="entry name" value="DIENELACTONE HYDROLASE DOMAIN-CONTAINING PROTEIN-RELATED"/>
    <property type="match status" value="1"/>
</dbReference>
<gene>
    <name evidence="3" type="ORF">SAMN04487928_1651</name>
</gene>
<dbReference type="SUPFAM" id="SSF53474">
    <property type="entry name" value="alpha/beta-Hydrolases"/>
    <property type="match status" value="1"/>
</dbReference>
<evidence type="ECO:0008006" key="5">
    <source>
        <dbReference type="Google" id="ProtNLM"/>
    </source>
</evidence>
<evidence type="ECO:0000259" key="1">
    <source>
        <dbReference type="Pfam" id="PF08386"/>
    </source>
</evidence>
<dbReference type="InterPro" id="IPR050261">
    <property type="entry name" value="FrsA_esterase"/>
</dbReference>
<accession>A0A1I5YYU6</accession>
<sequence length="247" mass="27360">MYILDDGIKLNAKLDMPKNGAEKCPICVIIHGFTGHMEERHIIAVQEAMNELGVATLRVEMYGHGGSDGQFRDHTLYKWLSNAMTAVDYARNLDFVTDVYLCGHSQGGLTAMLLAGMEKDRIKALIPLSPALCILEGARKGCLLGQPFDPENVPEELVNWDNRTLSGNYVRVAQTLHIEDALAKYEKPVLIVHGDADEAVPVEDSIDAAKKYKNCKLVLIKGDTHCYDNSLDEVVDAVKTFMREQLG</sequence>
<reference evidence="4" key="1">
    <citation type="submission" date="2016-10" db="EMBL/GenBank/DDBJ databases">
        <authorList>
            <person name="Varghese N."/>
            <person name="Submissions S."/>
        </authorList>
    </citation>
    <scope>NUCLEOTIDE SEQUENCE [LARGE SCALE GENOMIC DNA]</scope>
    <source>
        <strain evidence="4">P18</strain>
    </source>
</reference>
<dbReference type="InterPro" id="IPR022742">
    <property type="entry name" value="Hydrolase_4"/>
</dbReference>
<dbReference type="Proteomes" id="UP000182624">
    <property type="component" value="Unassembled WGS sequence"/>
</dbReference>
<proteinExistence type="predicted"/>
<evidence type="ECO:0000313" key="3">
    <source>
        <dbReference type="EMBL" id="SFQ49418.1"/>
    </source>
</evidence>
<dbReference type="InterPro" id="IPR029058">
    <property type="entry name" value="AB_hydrolase_fold"/>
</dbReference>
<dbReference type="AlphaFoldDB" id="A0A1I5YYU6"/>
<name>A0A1I5YYU6_9FIRM</name>
<keyword evidence="4" id="KW-1185">Reference proteome</keyword>
<evidence type="ECO:0000259" key="2">
    <source>
        <dbReference type="Pfam" id="PF12146"/>
    </source>
</evidence>
<feature type="domain" description="Peptidase S33 tripeptidyl aminopeptidase-like C-terminal" evidence="1">
    <location>
        <begin position="171"/>
        <end position="243"/>
    </location>
</feature>
<dbReference type="Pfam" id="PF12146">
    <property type="entry name" value="Hydrolase_4"/>
    <property type="match status" value="1"/>
</dbReference>
<dbReference type="InterPro" id="IPR013595">
    <property type="entry name" value="Pept_S33_TAP-like_C"/>
</dbReference>
<dbReference type="RefSeq" id="WP_074892224.1">
    <property type="nucleotide sequence ID" value="NZ_FOXO01000065.1"/>
</dbReference>
<dbReference type="EMBL" id="FOXO01000065">
    <property type="protein sequence ID" value="SFQ49418.1"/>
    <property type="molecule type" value="Genomic_DNA"/>
</dbReference>
<evidence type="ECO:0000313" key="4">
    <source>
        <dbReference type="Proteomes" id="UP000182624"/>
    </source>
</evidence>
<organism evidence="3 4">
    <name type="scientific">Butyrivibrio proteoclasticus</name>
    <dbReference type="NCBI Taxonomy" id="43305"/>
    <lineage>
        <taxon>Bacteria</taxon>
        <taxon>Bacillati</taxon>
        <taxon>Bacillota</taxon>
        <taxon>Clostridia</taxon>
        <taxon>Lachnospirales</taxon>
        <taxon>Lachnospiraceae</taxon>
        <taxon>Butyrivibrio</taxon>
    </lineage>
</organism>
<dbReference type="OrthoDB" id="9776685at2"/>
<dbReference type="Pfam" id="PF08386">
    <property type="entry name" value="Abhydrolase_4"/>
    <property type="match status" value="1"/>
</dbReference>